<evidence type="ECO:0000313" key="2">
    <source>
        <dbReference type="EnsemblPlants" id="AET3Gv20256500.11"/>
    </source>
</evidence>
<dbReference type="EnsemblPlants" id="AET3Gv20256500.11">
    <property type="protein sequence ID" value="AET3Gv20256500.11"/>
    <property type="gene ID" value="AET3Gv20256500"/>
</dbReference>
<feature type="region of interest" description="Disordered" evidence="1">
    <location>
        <begin position="429"/>
        <end position="481"/>
    </location>
</feature>
<dbReference type="GO" id="GO:0007389">
    <property type="term" value="P:pattern specification process"/>
    <property type="evidence" value="ECO:0007669"/>
    <property type="project" value="TreeGrafter"/>
</dbReference>
<dbReference type="PANTHER" id="PTHR21677">
    <property type="entry name" value="CRAMPED PROTEIN"/>
    <property type="match status" value="1"/>
</dbReference>
<feature type="region of interest" description="Disordered" evidence="1">
    <location>
        <begin position="282"/>
        <end position="303"/>
    </location>
</feature>
<dbReference type="Gramene" id="AET3Gv20256500.11">
    <property type="protein sequence ID" value="AET3Gv20256500.11"/>
    <property type="gene ID" value="AET3Gv20256500"/>
</dbReference>
<feature type="compositionally biased region" description="Polar residues" evidence="1">
    <location>
        <begin position="451"/>
        <end position="462"/>
    </location>
</feature>
<protein>
    <recommendedName>
        <fullName evidence="4">TSL-kinase interacting protein 1</fullName>
    </recommendedName>
</protein>
<feature type="compositionally biased region" description="Basic and acidic residues" evidence="1">
    <location>
        <begin position="290"/>
        <end position="301"/>
    </location>
</feature>
<organism evidence="2 3">
    <name type="scientific">Aegilops tauschii subsp. strangulata</name>
    <name type="common">Goatgrass</name>
    <dbReference type="NCBI Taxonomy" id="200361"/>
    <lineage>
        <taxon>Eukaryota</taxon>
        <taxon>Viridiplantae</taxon>
        <taxon>Streptophyta</taxon>
        <taxon>Embryophyta</taxon>
        <taxon>Tracheophyta</taxon>
        <taxon>Spermatophyta</taxon>
        <taxon>Magnoliopsida</taxon>
        <taxon>Liliopsida</taxon>
        <taxon>Poales</taxon>
        <taxon>Poaceae</taxon>
        <taxon>BOP clade</taxon>
        <taxon>Pooideae</taxon>
        <taxon>Triticodae</taxon>
        <taxon>Triticeae</taxon>
        <taxon>Triticinae</taxon>
        <taxon>Aegilops</taxon>
    </lineage>
</organism>
<dbReference type="GO" id="GO:0005634">
    <property type="term" value="C:nucleus"/>
    <property type="evidence" value="ECO:0007669"/>
    <property type="project" value="TreeGrafter"/>
</dbReference>
<evidence type="ECO:0000313" key="3">
    <source>
        <dbReference type="Proteomes" id="UP000015105"/>
    </source>
</evidence>
<reference evidence="2" key="3">
    <citation type="journal article" date="2017" name="Nature">
        <title>Genome sequence of the progenitor of the wheat D genome Aegilops tauschii.</title>
        <authorList>
            <person name="Luo M.C."/>
            <person name="Gu Y.Q."/>
            <person name="Puiu D."/>
            <person name="Wang H."/>
            <person name="Twardziok S.O."/>
            <person name="Deal K.R."/>
            <person name="Huo N."/>
            <person name="Zhu T."/>
            <person name="Wang L."/>
            <person name="Wang Y."/>
            <person name="McGuire P.E."/>
            <person name="Liu S."/>
            <person name="Long H."/>
            <person name="Ramasamy R.K."/>
            <person name="Rodriguez J.C."/>
            <person name="Van S.L."/>
            <person name="Yuan L."/>
            <person name="Wang Z."/>
            <person name="Xia Z."/>
            <person name="Xiao L."/>
            <person name="Anderson O.D."/>
            <person name="Ouyang S."/>
            <person name="Liang Y."/>
            <person name="Zimin A.V."/>
            <person name="Pertea G."/>
            <person name="Qi P."/>
            <person name="Bennetzen J.L."/>
            <person name="Dai X."/>
            <person name="Dawson M.W."/>
            <person name="Muller H.G."/>
            <person name="Kugler K."/>
            <person name="Rivarola-Duarte L."/>
            <person name="Spannagl M."/>
            <person name="Mayer K.F.X."/>
            <person name="Lu F.H."/>
            <person name="Bevan M.W."/>
            <person name="Leroy P."/>
            <person name="Li P."/>
            <person name="You F.M."/>
            <person name="Sun Q."/>
            <person name="Liu Z."/>
            <person name="Lyons E."/>
            <person name="Wicker T."/>
            <person name="Salzberg S.L."/>
            <person name="Devos K.M."/>
            <person name="Dvorak J."/>
        </authorList>
    </citation>
    <scope>NUCLEOTIDE SEQUENCE [LARGE SCALE GENOMIC DNA]</scope>
    <source>
        <strain evidence="2">cv. AL8/78</strain>
    </source>
</reference>
<dbReference type="GO" id="GO:0003682">
    <property type="term" value="F:chromatin binding"/>
    <property type="evidence" value="ECO:0007669"/>
    <property type="project" value="InterPro"/>
</dbReference>
<keyword evidence="3" id="KW-1185">Reference proteome</keyword>
<reference evidence="3" key="1">
    <citation type="journal article" date="2014" name="Science">
        <title>Ancient hybridizations among the ancestral genomes of bread wheat.</title>
        <authorList>
            <consortium name="International Wheat Genome Sequencing Consortium,"/>
            <person name="Marcussen T."/>
            <person name="Sandve S.R."/>
            <person name="Heier L."/>
            <person name="Spannagl M."/>
            <person name="Pfeifer M."/>
            <person name="Jakobsen K.S."/>
            <person name="Wulff B.B."/>
            <person name="Steuernagel B."/>
            <person name="Mayer K.F."/>
            <person name="Olsen O.A."/>
        </authorList>
    </citation>
    <scope>NUCLEOTIDE SEQUENCE [LARGE SCALE GENOMIC DNA]</scope>
    <source>
        <strain evidence="3">cv. AL8/78</strain>
    </source>
</reference>
<evidence type="ECO:0008006" key="4">
    <source>
        <dbReference type="Google" id="ProtNLM"/>
    </source>
</evidence>
<dbReference type="Proteomes" id="UP000015105">
    <property type="component" value="Chromosome 3D"/>
</dbReference>
<reference evidence="2" key="5">
    <citation type="journal article" date="2021" name="G3 (Bethesda)">
        <title>Aegilops tauschii genome assembly Aet v5.0 features greater sequence contiguity and improved annotation.</title>
        <authorList>
            <person name="Wang L."/>
            <person name="Zhu T."/>
            <person name="Rodriguez J.C."/>
            <person name="Deal K.R."/>
            <person name="Dubcovsky J."/>
            <person name="McGuire P.E."/>
            <person name="Lux T."/>
            <person name="Spannagl M."/>
            <person name="Mayer K.F.X."/>
            <person name="Baldrich P."/>
            <person name="Meyers B.C."/>
            <person name="Huo N."/>
            <person name="Gu Y.Q."/>
            <person name="Zhou H."/>
            <person name="Devos K.M."/>
            <person name="Bennetzen J.L."/>
            <person name="Unver T."/>
            <person name="Budak H."/>
            <person name="Gulick P.J."/>
            <person name="Galiba G."/>
            <person name="Kalapos B."/>
            <person name="Nelson D.R."/>
            <person name="Li P."/>
            <person name="You F.M."/>
            <person name="Luo M.C."/>
            <person name="Dvorak J."/>
        </authorList>
    </citation>
    <scope>NUCLEOTIDE SEQUENCE [LARGE SCALE GENOMIC DNA]</scope>
    <source>
        <strain evidence="2">cv. AL8/78</strain>
    </source>
</reference>
<proteinExistence type="predicted"/>
<dbReference type="AlphaFoldDB" id="A0A453E8N4"/>
<reference evidence="2" key="4">
    <citation type="submission" date="2019-03" db="UniProtKB">
        <authorList>
            <consortium name="EnsemblPlants"/>
        </authorList>
    </citation>
    <scope>IDENTIFICATION</scope>
</reference>
<accession>A0A453E8N4</accession>
<reference evidence="3" key="2">
    <citation type="journal article" date="2017" name="Nat. Plants">
        <title>The Aegilops tauschii genome reveals multiple impacts of transposons.</title>
        <authorList>
            <person name="Zhao G."/>
            <person name="Zou C."/>
            <person name="Li K."/>
            <person name="Wang K."/>
            <person name="Li T."/>
            <person name="Gao L."/>
            <person name="Zhang X."/>
            <person name="Wang H."/>
            <person name="Yang Z."/>
            <person name="Liu X."/>
            <person name="Jiang W."/>
            <person name="Mao L."/>
            <person name="Kong X."/>
            <person name="Jiao Y."/>
            <person name="Jia J."/>
        </authorList>
    </citation>
    <scope>NUCLEOTIDE SEQUENCE [LARGE SCALE GENOMIC DNA]</scope>
    <source>
        <strain evidence="3">cv. AL8/78</strain>
    </source>
</reference>
<sequence>RPRVSSGRPEPWSTPVGARSPRLAFFPGPEAGSPAADPSPELGFRGIGRRRRRDLGFRAQERCKFPRARSILNPTATTADEYPKIMKAPQQHRKPTDTEAKVKHGGDKLHCLKPGKYTNKSSGNIGAKCRREDGQLFTGSKIALKGGSFMEVPFSNSTNLSAQPPNYSKKMKLQFFPIDEAIQKVLQQEKHNPYLELTLAPRKKMSSIVQHLNTKWGRSSCAKGELMLFPYGARPDSLVGSEKWTVNDSCTAADVYVAVGSPSTFRLRYGWFEHNLKQQSSEESLAPVHSAEKTIGDKPSDHFVFPNKPSDPFEFPNKPLDPFEFPNKPSDPFEFPSKHSDPFEFPSKFTSPSDVCNTEQTVVDNQSKVTPLSWIDCISNISFGALLSQAVPSQDKETCHAFPRNQTSARMFSSAHGNSSAITSSILGAIPESDTDGNQRCSTEGRKKESTPQIQGLGNNDNVKPDVPMPESTGEPELGAFDSRLLSGTDSLGLSGLLANSLDAFPKFTVS</sequence>
<dbReference type="InterPro" id="IPR055315">
    <property type="entry name" value="Cramped-like"/>
</dbReference>
<dbReference type="PANTHER" id="PTHR21677:SF5">
    <property type="entry name" value="OS01G0182400 PROTEIN"/>
    <property type="match status" value="1"/>
</dbReference>
<evidence type="ECO:0000256" key="1">
    <source>
        <dbReference type="SAM" id="MobiDB-lite"/>
    </source>
</evidence>
<feature type="region of interest" description="Disordered" evidence="1">
    <location>
        <begin position="1"/>
        <end position="47"/>
    </location>
</feature>
<name>A0A453E8N4_AEGTS</name>